<evidence type="ECO:0000256" key="3">
    <source>
        <dbReference type="ARBA" id="ARBA00023014"/>
    </source>
</evidence>
<dbReference type="GO" id="GO:0051536">
    <property type="term" value="F:iron-sulfur cluster binding"/>
    <property type="evidence" value="ECO:0007669"/>
    <property type="project" value="UniProtKB-KW"/>
</dbReference>
<protein>
    <submittedName>
        <fullName evidence="5">Putative selenate reductase subunit YgfK</fullName>
    </submittedName>
</protein>
<dbReference type="InterPro" id="IPR028261">
    <property type="entry name" value="DPD_II"/>
</dbReference>
<dbReference type="Pfam" id="PF14691">
    <property type="entry name" value="Fer4_20"/>
    <property type="match status" value="1"/>
</dbReference>
<dbReference type="PANTHER" id="PTHR42783">
    <property type="entry name" value="GLUTAMATE SYNTHASE [NADPH] SMALL CHAIN"/>
    <property type="match status" value="1"/>
</dbReference>
<dbReference type="PANTHER" id="PTHR42783:SF3">
    <property type="entry name" value="GLUTAMATE SYNTHASE [NADPH] SMALL CHAIN-RELATED"/>
    <property type="match status" value="1"/>
</dbReference>
<dbReference type="SUPFAM" id="SSF46548">
    <property type="entry name" value="alpha-helical ferredoxin"/>
    <property type="match status" value="1"/>
</dbReference>
<proteinExistence type="predicted"/>
<evidence type="ECO:0000259" key="4">
    <source>
        <dbReference type="PROSITE" id="PS51379"/>
    </source>
</evidence>
<dbReference type="EMBL" id="SDMR01000001">
    <property type="protein sequence ID" value="TBT96146.1"/>
    <property type="molecule type" value="Genomic_DNA"/>
</dbReference>
<organism evidence="5 6">
    <name type="scientific">Propioniciclava tarda</name>
    <dbReference type="NCBI Taxonomy" id="433330"/>
    <lineage>
        <taxon>Bacteria</taxon>
        <taxon>Bacillati</taxon>
        <taxon>Actinomycetota</taxon>
        <taxon>Actinomycetes</taxon>
        <taxon>Propionibacteriales</taxon>
        <taxon>Propionibacteriaceae</taxon>
        <taxon>Propioniciclava</taxon>
    </lineage>
</organism>
<dbReference type="RefSeq" id="WP_131170559.1">
    <property type="nucleotide sequence ID" value="NZ_FXTL01000001.1"/>
</dbReference>
<dbReference type="OrthoDB" id="9803192at2"/>
<dbReference type="AlphaFoldDB" id="A0A4Q9KNH3"/>
<dbReference type="Proteomes" id="UP000291933">
    <property type="component" value="Unassembled WGS sequence"/>
</dbReference>
<keyword evidence="6" id="KW-1185">Reference proteome</keyword>
<dbReference type="SUPFAM" id="SSF54862">
    <property type="entry name" value="4Fe-4S ferredoxins"/>
    <property type="match status" value="1"/>
</dbReference>
<dbReference type="InterPro" id="IPR009051">
    <property type="entry name" value="Helical_ferredxn"/>
</dbReference>
<evidence type="ECO:0000313" key="6">
    <source>
        <dbReference type="Proteomes" id="UP000291933"/>
    </source>
</evidence>
<evidence type="ECO:0000313" key="5">
    <source>
        <dbReference type="EMBL" id="TBT96146.1"/>
    </source>
</evidence>
<reference evidence="5 6" key="1">
    <citation type="submission" date="2019-01" db="EMBL/GenBank/DDBJ databases">
        <title>Lactibacter flavus gen. nov., sp. nov., a novel bacterium of the family Propionibacteriaceae isolated from raw milk and dairy products.</title>
        <authorList>
            <person name="Huptas C."/>
            <person name="Wenning M."/>
            <person name="Breitenwieser F."/>
            <person name="Doll E."/>
            <person name="Von Neubeck M."/>
            <person name="Busse H.-J."/>
            <person name="Scherer S."/>
        </authorList>
    </citation>
    <scope>NUCLEOTIDE SEQUENCE [LARGE SCALE GENOMIC DNA]</scope>
    <source>
        <strain evidence="5 6">DSM 22130</strain>
    </source>
</reference>
<dbReference type="InterPro" id="IPR023753">
    <property type="entry name" value="FAD/NAD-binding_dom"/>
</dbReference>
<dbReference type="InterPro" id="IPR036188">
    <property type="entry name" value="FAD/NAD-bd_sf"/>
</dbReference>
<name>A0A4Q9KNH3_PROTD</name>
<keyword evidence="3" id="KW-0411">Iron-sulfur</keyword>
<dbReference type="Gene3D" id="1.10.1060.10">
    <property type="entry name" value="Alpha-helical ferredoxin"/>
    <property type="match status" value="1"/>
</dbReference>
<dbReference type="PROSITE" id="PS00198">
    <property type="entry name" value="4FE4S_FER_1"/>
    <property type="match status" value="1"/>
</dbReference>
<keyword evidence="2" id="KW-0408">Iron</keyword>
<gene>
    <name evidence="5" type="primary">ygfK</name>
    <name evidence="5" type="ORF">ET996_00280</name>
</gene>
<dbReference type="Gene3D" id="3.50.50.60">
    <property type="entry name" value="FAD/NAD(P)-binding domain"/>
    <property type="match status" value="2"/>
</dbReference>
<feature type="domain" description="4Fe-4S ferredoxin-type" evidence="4">
    <location>
        <begin position="914"/>
        <end position="943"/>
    </location>
</feature>
<dbReference type="InterPro" id="IPR017900">
    <property type="entry name" value="4Fe4S_Fe_S_CS"/>
</dbReference>
<evidence type="ECO:0000256" key="2">
    <source>
        <dbReference type="ARBA" id="ARBA00023004"/>
    </source>
</evidence>
<accession>A0A4Q9KNH3</accession>
<dbReference type="Pfam" id="PF07992">
    <property type="entry name" value="Pyr_redox_2"/>
    <property type="match status" value="1"/>
</dbReference>
<comment type="caution">
    <text evidence="5">The sequence shown here is derived from an EMBL/GenBank/DDBJ whole genome shotgun (WGS) entry which is preliminary data.</text>
</comment>
<dbReference type="PROSITE" id="PS51379">
    <property type="entry name" value="4FE4S_FER_2"/>
    <property type="match status" value="1"/>
</dbReference>
<dbReference type="SUPFAM" id="SSF51395">
    <property type="entry name" value="FMN-linked oxidoreductases"/>
    <property type="match status" value="1"/>
</dbReference>
<dbReference type="PRINTS" id="PR00419">
    <property type="entry name" value="ADXRDTASE"/>
</dbReference>
<evidence type="ECO:0000256" key="1">
    <source>
        <dbReference type="ARBA" id="ARBA00022723"/>
    </source>
</evidence>
<sequence length="1014" mass="110355">MSDIMRPLSFDHLMSWARTELAHDHAIFGVHVEKMWRPTSDVMIKDSFGDSVANPVGPAAGPSTQLSNNILVCYLSGARFMELKTVQKMDGAELMACVPKPCIQMEDEGYNCEWSTELTVQQAFDEYVRAWFACAFFGVELGLGQVGDVAFNMSVGYDLEGIKLPKIDNYIEGLKDASQTPVWAECYGWLEAHLGEFEHFTAEHLAAIPTQISNSITLSTLHGCPAGEIESIASHLINNKGVNTFVKCNPTLLGYEFARGTLDALGYDYMVFDDHHFKADLQFADAVPMFKRLKAEAAAKGLRFGVKLTNTFPIKVAAGELPSEEMYMSGRSLLPLTISLALKLADAFDGDLAISFSGGVDALTVADILKTGIQPITVATTVLKPGGPQRFQQLADEAVKVMSDAGPIDLAALRELVGRFMADPIFHKRYREKFPSRKTTSALPLTDCFKAPCEHGGCPIEQQIPEYLTLTAQGRYAEAFNVIALDNTAPTINGVLCAQDCRPKCTRLDYDQSIHIRSVKLVASDHAQDEFSQAQVAPALVTDKKVAIIGAGPAGIGAAIFLRRNGVDVEVFEKLDGPYGVVNYIIPKFRISTEQIMRDFRLAEDLGITFHFNCDPNFDVAELQKTYSHVIVATGAWGKCPTPVREGGELLVDAFDFLWQSINEGGFPCGKTVAVIGAGDVAMDCVRTAARTPGVERAFIVYRRNEANMPALQEEVNTVREEGLEMIQLVAPLTYDGKVLHCEVMRLEGRDASGRRAMVGTGEFVDFEAETVVAATGATVIREPYERNGIALDDRGRIVLDADFQSSRPGVFVIGDGRKGPSTIVQAVADAKVAARAIMREVGVKADYDRPHPTVHQPVAPIRANRALIINPLHGKDEGGRCLTCQDICEICTEVCPNRANISVKVPGFGSDPFQIVHIDGLCNECGNCGTFCPHAGLPYKDKITTFWTHEDFEESTNVGFLPNHDGGYLVRLPGGEETTISGASDPKLPAEMAAVLTALEANYAYLLAAPAGK</sequence>
<keyword evidence="1" id="KW-0479">Metal-binding</keyword>
<dbReference type="NCBIfam" id="TIGR03315">
    <property type="entry name" value="Se_ygfK"/>
    <property type="match status" value="1"/>
</dbReference>
<dbReference type="SUPFAM" id="SSF51971">
    <property type="entry name" value="Nucleotide-binding domain"/>
    <property type="match status" value="2"/>
</dbReference>
<dbReference type="InterPro" id="IPR017896">
    <property type="entry name" value="4Fe4S_Fe-S-bd"/>
</dbReference>
<dbReference type="GO" id="GO:0046872">
    <property type="term" value="F:metal ion binding"/>
    <property type="evidence" value="ECO:0007669"/>
    <property type="project" value="UniProtKB-KW"/>
</dbReference>
<dbReference type="GO" id="GO:0016491">
    <property type="term" value="F:oxidoreductase activity"/>
    <property type="evidence" value="ECO:0007669"/>
    <property type="project" value="InterPro"/>
</dbReference>
<dbReference type="InterPro" id="IPR017701">
    <property type="entry name" value="Se_rdtase_YgfK"/>
</dbReference>